<organism evidence="2 3">
    <name type="scientific">Phyllobacterium pellucidum</name>
    <dbReference type="NCBI Taxonomy" id="2740464"/>
    <lineage>
        <taxon>Bacteria</taxon>
        <taxon>Pseudomonadati</taxon>
        <taxon>Pseudomonadota</taxon>
        <taxon>Alphaproteobacteria</taxon>
        <taxon>Hyphomicrobiales</taxon>
        <taxon>Phyllobacteriaceae</taxon>
        <taxon>Phyllobacterium</taxon>
    </lineage>
</organism>
<dbReference type="InterPro" id="IPR028098">
    <property type="entry name" value="Glyco_trans_4-like_N"/>
</dbReference>
<dbReference type="Proteomes" id="UP000550508">
    <property type="component" value="Unassembled WGS sequence"/>
</dbReference>
<dbReference type="InterPro" id="IPR050194">
    <property type="entry name" value="Glycosyltransferase_grp1"/>
</dbReference>
<gene>
    <name evidence="2" type="ORF">HQ945_09790</name>
</gene>
<dbReference type="AlphaFoldDB" id="A0A849VNP9"/>
<dbReference type="Pfam" id="PF13692">
    <property type="entry name" value="Glyco_trans_1_4"/>
    <property type="match status" value="1"/>
</dbReference>
<sequence length="365" mass="40523">MRPEPSVQPKRLVIVSDAWHPQVNGVVRTLTKLREQMEARGFEVTIISPADYRSAPCPTYPEIRLALTLPHAVKARIEALQPAFVHIATEGPLGIMARRACLRNSWRFTTSFHTRFPEYLRERLPVPLAWTYAFLRRFHNAAETCLVPTQSINDELSARGFKTLKVWTRGVDRKLFRPQPEVDLKLNRPIFLCVGRVAPEKNLEAFLTLELPGTKLVVGDGPSLPELKRKYPDAVFAGKKEGEELARYYAGSDVFVFPSRTDTFGLVLLEAIACGVPVAGYPVPGPKDVIGVSGAGVLSDDLNEAALGALAMGKVDPDDRLRSFSWEACADIFESALTEIVPSREAVARWIGRKRAVPARQPSDL</sequence>
<proteinExistence type="predicted"/>
<accession>A0A849VNP9</accession>
<dbReference type="Pfam" id="PF13439">
    <property type="entry name" value="Glyco_transf_4"/>
    <property type="match status" value="1"/>
</dbReference>
<dbReference type="RefSeq" id="WP_113280602.1">
    <property type="nucleotide sequence ID" value="NZ_JABUMX010000002.1"/>
</dbReference>
<name>A0A849VNP9_9HYPH</name>
<dbReference type="PANTHER" id="PTHR45947:SF3">
    <property type="entry name" value="SULFOQUINOVOSYL TRANSFERASE SQD2"/>
    <property type="match status" value="1"/>
</dbReference>
<keyword evidence="2" id="KW-0808">Transferase</keyword>
<dbReference type="GO" id="GO:0016757">
    <property type="term" value="F:glycosyltransferase activity"/>
    <property type="evidence" value="ECO:0007669"/>
    <property type="project" value="TreeGrafter"/>
</dbReference>
<dbReference type="PANTHER" id="PTHR45947">
    <property type="entry name" value="SULFOQUINOVOSYL TRANSFERASE SQD2"/>
    <property type="match status" value="1"/>
</dbReference>
<dbReference type="Gene3D" id="3.40.50.2000">
    <property type="entry name" value="Glycogen Phosphorylase B"/>
    <property type="match status" value="2"/>
</dbReference>
<reference evidence="2 3" key="1">
    <citation type="submission" date="2020-05" db="EMBL/GenBank/DDBJ databases">
        <authorList>
            <person name="Kim M.K."/>
        </authorList>
    </citation>
    <scope>NUCLEOTIDE SEQUENCE [LARGE SCALE GENOMIC DNA]</scope>
    <source>
        <strain evidence="2 3">BT25</strain>
    </source>
</reference>
<evidence type="ECO:0000313" key="3">
    <source>
        <dbReference type="Proteomes" id="UP000550508"/>
    </source>
</evidence>
<evidence type="ECO:0000259" key="1">
    <source>
        <dbReference type="Pfam" id="PF13439"/>
    </source>
</evidence>
<evidence type="ECO:0000313" key="2">
    <source>
        <dbReference type="EMBL" id="NTS31542.1"/>
    </source>
</evidence>
<dbReference type="SUPFAM" id="SSF53756">
    <property type="entry name" value="UDP-Glycosyltransferase/glycogen phosphorylase"/>
    <property type="match status" value="1"/>
</dbReference>
<keyword evidence="3" id="KW-1185">Reference proteome</keyword>
<protein>
    <submittedName>
        <fullName evidence="2">Glycosyltransferase family 1 protein</fullName>
    </submittedName>
</protein>
<comment type="caution">
    <text evidence="2">The sequence shown here is derived from an EMBL/GenBank/DDBJ whole genome shotgun (WGS) entry which is preliminary data.</text>
</comment>
<dbReference type="EMBL" id="JABUMX010000002">
    <property type="protein sequence ID" value="NTS31542.1"/>
    <property type="molecule type" value="Genomic_DNA"/>
</dbReference>
<dbReference type="CDD" id="cd03814">
    <property type="entry name" value="GT4-like"/>
    <property type="match status" value="1"/>
</dbReference>
<feature type="domain" description="Glycosyltransferase subfamily 4-like N-terminal" evidence="1">
    <location>
        <begin position="23"/>
        <end position="173"/>
    </location>
</feature>